<gene>
    <name evidence="2" type="ORF">CK203_006183</name>
</gene>
<dbReference type="PANTHER" id="PTHR31531:SF2">
    <property type="entry name" value="E3 UBIQUITIN-PROTEIN LIGASE E3D"/>
    <property type="match status" value="1"/>
</dbReference>
<name>A0A438K5V2_VITVI</name>
<dbReference type="InterPro" id="IPR026960">
    <property type="entry name" value="RVT-Znf"/>
</dbReference>
<dbReference type="Pfam" id="PF13966">
    <property type="entry name" value="zf-RVT"/>
    <property type="match status" value="1"/>
</dbReference>
<evidence type="ECO:0000259" key="1">
    <source>
        <dbReference type="Pfam" id="PF13966"/>
    </source>
</evidence>
<comment type="caution">
    <text evidence="2">The sequence shown here is derived from an EMBL/GenBank/DDBJ whole genome shotgun (WGS) entry which is preliminary data.</text>
</comment>
<evidence type="ECO:0000313" key="3">
    <source>
        <dbReference type="Proteomes" id="UP000288805"/>
    </source>
</evidence>
<feature type="domain" description="Reverse transcriptase zinc-binding" evidence="1">
    <location>
        <begin position="379"/>
        <end position="463"/>
    </location>
</feature>
<dbReference type="PANTHER" id="PTHR31531">
    <property type="entry name" value="E3 UBIQUITIN-PROTEIN LIGASE E3D FAMILY MEMBER"/>
    <property type="match status" value="1"/>
</dbReference>
<protein>
    <recommendedName>
        <fullName evidence="1">Reverse transcriptase zinc-binding domain-containing protein</fullName>
    </recommendedName>
</protein>
<evidence type="ECO:0000313" key="2">
    <source>
        <dbReference type="EMBL" id="RVX16590.1"/>
    </source>
</evidence>
<organism evidence="2 3">
    <name type="scientific">Vitis vinifera</name>
    <name type="common">Grape</name>
    <dbReference type="NCBI Taxonomy" id="29760"/>
    <lineage>
        <taxon>Eukaryota</taxon>
        <taxon>Viridiplantae</taxon>
        <taxon>Streptophyta</taxon>
        <taxon>Embryophyta</taxon>
        <taxon>Tracheophyta</taxon>
        <taxon>Spermatophyta</taxon>
        <taxon>Magnoliopsida</taxon>
        <taxon>eudicotyledons</taxon>
        <taxon>Gunneridae</taxon>
        <taxon>Pentapetalae</taxon>
        <taxon>rosids</taxon>
        <taxon>Vitales</taxon>
        <taxon>Vitaceae</taxon>
        <taxon>Viteae</taxon>
        <taxon>Vitis</taxon>
    </lineage>
</organism>
<dbReference type="AlphaFoldDB" id="A0A438K5V2"/>
<sequence>MTNAHRKVNALDKIKINGVRLTEKQEVREGIANAYQQLLSESLEIHAALMGMNGDKAPGPDGFMVAFWQSCWETVKEDKGGAEDMGDYRPISLLGGLYKLLAKVLANRLKKVIGNVVSSDQNAFIKGRQILDASLIANEHQLAIFVKGHAKDGIWAKMVGMDVELHIHHQVLSVGERCASWVFLKFERVASRGPSFPYLFVMGMEVLTASGLKINLDKSEVIPVGEVEGVNEMAAEIGANGGKKAHLVKWEVVCADKEKEGLGLRKLACLNKALLGKWIWRFARAKEDLWKKVLEAKYEQKDFGWKTRKANGVGKAIQSDFGQILGAGIMCCPKVSRTSFPWLPKECHSGGNMGSEFWSRRVELKEDSVIRKEGGDGLFKVKKVYSVLASPIVVEFPYSNVWVDKVPTKIVFFAWEAAWGKVLTLDRLQRRGWQFPNRCFLCGCEEETINHILIHCTVVKGLWDIILVLCGVQWVFPESVKESTCLFNHHDRKYTLERMFTSQLLESAKDELSFRTVVRDLRTKSPVLQIVLLNPNSWCCTGYCLGTEDTVDPVANINLYPAIKVLFSDCSYRTESQIR</sequence>
<dbReference type="Proteomes" id="UP000288805">
    <property type="component" value="Unassembled WGS sequence"/>
</dbReference>
<dbReference type="EMBL" id="QGNW01000015">
    <property type="protein sequence ID" value="RVX16590.1"/>
    <property type="molecule type" value="Genomic_DNA"/>
</dbReference>
<accession>A0A438K5V2</accession>
<reference evidence="2 3" key="1">
    <citation type="journal article" date="2018" name="PLoS Genet.">
        <title>Population sequencing reveals clonal diversity and ancestral inbreeding in the grapevine cultivar Chardonnay.</title>
        <authorList>
            <person name="Roach M.J."/>
            <person name="Johnson D.L."/>
            <person name="Bohlmann J."/>
            <person name="van Vuuren H.J."/>
            <person name="Jones S.J."/>
            <person name="Pretorius I.S."/>
            <person name="Schmidt S.A."/>
            <person name="Borneman A.R."/>
        </authorList>
    </citation>
    <scope>NUCLEOTIDE SEQUENCE [LARGE SCALE GENOMIC DNA]</scope>
    <source>
        <strain evidence="3">cv. Chardonnay</strain>
        <tissue evidence="2">Leaf</tissue>
    </source>
</reference>
<dbReference type="InterPro" id="IPR019193">
    <property type="entry name" value="UBQ-conj_enz_E2-bd_prot"/>
</dbReference>
<proteinExistence type="predicted"/>